<evidence type="ECO:0000313" key="3">
    <source>
        <dbReference type="Proteomes" id="UP000185003"/>
    </source>
</evidence>
<accession>A0A1N6D9X8</accession>
<dbReference type="Proteomes" id="UP000185003">
    <property type="component" value="Unassembled WGS sequence"/>
</dbReference>
<keyword evidence="3" id="KW-1185">Reference proteome</keyword>
<organism evidence="2 3">
    <name type="scientific">Chitinophaga niabensis</name>
    <dbReference type="NCBI Taxonomy" id="536979"/>
    <lineage>
        <taxon>Bacteria</taxon>
        <taxon>Pseudomonadati</taxon>
        <taxon>Bacteroidota</taxon>
        <taxon>Chitinophagia</taxon>
        <taxon>Chitinophagales</taxon>
        <taxon>Chitinophagaceae</taxon>
        <taxon>Chitinophaga</taxon>
    </lineage>
</organism>
<feature type="region of interest" description="Disordered" evidence="1">
    <location>
        <begin position="248"/>
        <end position="270"/>
    </location>
</feature>
<feature type="compositionally biased region" description="Basic residues" evidence="1">
    <location>
        <begin position="257"/>
        <end position="270"/>
    </location>
</feature>
<proteinExistence type="predicted"/>
<name>A0A1N6D9X8_9BACT</name>
<reference evidence="2 3" key="1">
    <citation type="submission" date="2016-11" db="EMBL/GenBank/DDBJ databases">
        <authorList>
            <person name="Jaros S."/>
            <person name="Januszkiewicz K."/>
            <person name="Wedrychowicz H."/>
        </authorList>
    </citation>
    <scope>NUCLEOTIDE SEQUENCE [LARGE SCALE GENOMIC DNA]</scope>
    <source>
        <strain evidence="2 3">DSM 24787</strain>
    </source>
</reference>
<evidence type="ECO:0000256" key="1">
    <source>
        <dbReference type="SAM" id="MobiDB-lite"/>
    </source>
</evidence>
<evidence type="ECO:0000313" key="2">
    <source>
        <dbReference type="EMBL" id="SIN67588.1"/>
    </source>
</evidence>
<dbReference type="STRING" id="536979.SAMN04488055_0518"/>
<dbReference type="AlphaFoldDB" id="A0A1N6D9X8"/>
<dbReference type="EMBL" id="FSRA01000001">
    <property type="protein sequence ID" value="SIN67588.1"/>
    <property type="molecule type" value="Genomic_DNA"/>
</dbReference>
<sequence length="270" mass="29540">MARQTGPVTFTGKLGNLIGYEVDGVHLLRSMPAHVERSYATKRSALDFGTASKGGRLLRNALSGELEIPDDGKLVNRINKVLQAIVKADAHHFPGQRRILTRHLPALTGFNLNSTTKLDQLLTFQPVLTKDKDGNICVSVNPAFKKTKGTTHLEIKAIVTGIDFAKAKYTAAVSESKLIDVRALPEKVAFVLPYAEKETAFVVLQVIPFQMVNGELALLEDVKHLAADIIGVLLPDKTLSVEVHYKPATRSASPLRKQPRSSKKKPPPLE</sequence>
<dbReference type="RefSeq" id="WP_074237622.1">
    <property type="nucleotide sequence ID" value="NZ_FSRA01000001.1"/>
</dbReference>
<gene>
    <name evidence="2" type="ORF">SAMN04488055_0518</name>
</gene>
<protein>
    <submittedName>
        <fullName evidence="2">Uncharacterized protein</fullName>
    </submittedName>
</protein>
<dbReference type="OrthoDB" id="645138at2"/>